<dbReference type="InterPro" id="IPR028082">
    <property type="entry name" value="Peripla_BP_I"/>
</dbReference>
<dbReference type="AlphaFoldDB" id="A0A2G8QXZ5"/>
<dbReference type="EMBL" id="AWWI01000182">
    <property type="protein sequence ID" value="PIL13778.1"/>
    <property type="molecule type" value="Genomic_DNA"/>
</dbReference>
<protein>
    <recommendedName>
        <fullName evidence="3">Periplasmic binding protein domain-containing protein</fullName>
    </recommendedName>
</protein>
<accession>A0A2G8QXZ5</accession>
<gene>
    <name evidence="1" type="ORF">P775_27835</name>
</gene>
<evidence type="ECO:0008006" key="3">
    <source>
        <dbReference type="Google" id="ProtNLM"/>
    </source>
</evidence>
<reference evidence="1 2" key="1">
    <citation type="submission" date="2013-09" db="EMBL/GenBank/DDBJ databases">
        <title>Genome sequencing of Phaeobacter antarcticus sp. nov. SM1211.</title>
        <authorList>
            <person name="Zhang X.-Y."/>
            <person name="Liu C."/>
            <person name="Chen X.-L."/>
            <person name="Xie B.-B."/>
            <person name="Qin Q.-L."/>
            <person name="Rong J.-C."/>
            <person name="Zhang Y.-Z."/>
        </authorList>
    </citation>
    <scope>NUCLEOTIDE SEQUENCE [LARGE SCALE GENOMIC DNA]</scope>
    <source>
        <strain evidence="1 2">SM1211</strain>
    </source>
</reference>
<proteinExistence type="predicted"/>
<dbReference type="SUPFAM" id="SSF53822">
    <property type="entry name" value="Periplasmic binding protein-like I"/>
    <property type="match status" value="1"/>
</dbReference>
<organism evidence="1 2">
    <name type="scientific">Puniceibacterium antarcticum</name>
    <dbReference type="NCBI Taxonomy" id="1206336"/>
    <lineage>
        <taxon>Bacteria</taxon>
        <taxon>Pseudomonadati</taxon>
        <taxon>Pseudomonadota</taxon>
        <taxon>Alphaproteobacteria</taxon>
        <taxon>Rhodobacterales</taxon>
        <taxon>Paracoccaceae</taxon>
        <taxon>Puniceibacterium</taxon>
    </lineage>
</organism>
<keyword evidence="2" id="KW-1185">Reference proteome</keyword>
<evidence type="ECO:0000313" key="2">
    <source>
        <dbReference type="Proteomes" id="UP000231259"/>
    </source>
</evidence>
<dbReference type="Proteomes" id="UP000231259">
    <property type="component" value="Unassembled WGS sequence"/>
</dbReference>
<comment type="caution">
    <text evidence="1">The sequence shown here is derived from an EMBL/GenBank/DDBJ whole genome shotgun (WGS) entry which is preliminary data.</text>
</comment>
<name>A0A2G8QXZ5_9RHOB</name>
<sequence length="96" mass="10113">MIGKVNVAGLGLPSEMAGAVESGASQSFAIWNPVDLCYNTAMIAHALAAKEVTAEPGATISTDRMGSVTLEDTNTAAMSETFTYDKSNMEEFKSLF</sequence>
<evidence type="ECO:0000313" key="1">
    <source>
        <dbReference type="EMBL" id="PIL13778.1"/>
    </source>
</evidence>
<dbReference type="Gene3D" id="3.40.50.2300">
    <property type="match status" value="2"/>
</dbReference>